<feature type="compositionally biased region" description="Polar residues" evidence="1">
    <location>
        <begin position="16"/>
        <end position="31"/>
    </location>
</feature>
<evidence type="ECO:0000256" key="1">
    <source>
        <dbReference type="SAM" id="MobiDB-lite"/>
    </source>
</evidence>
<feature type="region of interest" description="Disordered" evidence="1">
    <location>
        <begin position="606"/>
        <end position="626"/>
    </location>
</feature>
<feature type="domain" description="RNB" evidence="2">
    <location>
        <begin position="458"/>
        <end position="821"/>
    </location>
</feature>
<dbReference type="AlphaFoldDB" id="A0A6A6FVD1"/>
<dbReference type="EMBL" id="ML992662">
    <property type="protein sequence ID" value="KAF2217387.1"/>
    <property type="molecule type" value="Genomic_DNA"/>
</dbReference>
<feature type="compositionally biased region" description="Polar residues" evidence="1">
    <location>
        <begin position="616"/>
        <end position="626"/>
    </location>
</feature>
<evidence type="ECO:0000313" key="4">
    <source>
        <dbReference type="Proteomes" id="UP000799539"/>
    </source>
</evidence>
<dbReference type="GO" id="GO:0006402">
    <property type="term" value="P:mRNA catabolic process"/>
    <property type="evidence" value="ECO:0007669"/>
    <property type="project" value="TreeGrafter"/>
</dbReference>
<protein>
    <recommendedName>
        <fullName evidence="2">RNB domain-containing protein</fullName>
    </recommendedName>
</protein>
<evidence type="ECO:0000313" key="3">
    <source>
        <dbReference type="EMBL" id="KAF2217387.1"/>
    </source>
</evidence>
<dbReference type="GO" id="GO:0000175">
    <property type="term" value="F:3'-5'-RNA exonuclease activity"/>
    <property type="evidence" value="ECO:0007669"/>
    <property type="project" value="TreeGrafter"/>
</dbReference>
<sequence length="961" mass="109336">MSELPQEDLPHDEDSPYNSLTRLPSEHNMNVQSQRSEEEQAQAAFMQDVGKEGFEGSSKEQSRFLEPGDLVELSFPSSERESTMAIFVQRVTQGYGQYLALNGRWLHLKQTAVPYSISGWIDPKDLEPVLKHLPNPKTVAELEALRVQAYTEDLDVPRDITGPLIARLQAFTDEVQEIYRRNASALDDAHNILAHETDLRYGSLASAATALLKLPADKMPLPALFTVRKALANGGFAFNIDRRSHRLTGYMQIRSKEQVRMVEKVRDWIRQWQDDLALRASMDEHRRGRHKPSKGAEIMYGFIEKSRQIIAKQRTNRDPVPEAGNVGPSKMRFPITSQSDYFRVQTEGQFTEQDADIVKFMEGWCCSNLYAGLPRLQSLPPLILNALELYPDVELLQSIGFLFLQELGTIMPYENRVRFDQHLLLPSSQHSKPLQNLMSSLLGMRDNHGLRDSMSDLRHDWKELPVYCIDDASAQEIDDGISIENAGVDSQGKPLHWLHVHVANPTAYFSRDHPLAKMARHMGETIYMPERAYMMLPRWATKSLFSLAPNRPCLTFSAKLNSDGESVDQQVTSGMIRNVMRITYDELEDQVLGKNHQAAERVILTVGGTPPPDRFPSSSASSLTEQNRNELRRIMDLAQARSAARKRAGGIFFEVEQPYMGVWQNARKTGLGWDHPWRHGSRSVYGDPIIQLQTQRLKNWFTASRSQAQVLVSEAMLLCSEIAATYCAKRRIPAIYRGTTRMSDTVEHPRKGEWEELLAQGKQLPMYLGLPYLQSMGYTVLRTHPLKHNYLGMDHYAKVTSPLRRYGDMILHWQIEAALRYEATTGQTLAVGDDDKTKHDRSFLPFSNQILETIMLGLQPRETMITRAKRYSISHWISMLLFRMHHFKEGGAGPVPDPSSPDFNSFPGALPPGQGGLPFKTLHCFPEARQGDIWEVEMEAVNIYSRMVLVRPLRLVEREAM</sequence>
<dbReference type="GO" id="GO:0000932">
    <property type="term" value="C:P-body"/>
    <property type="evidence" value="ECO:0007669"/>
    <property type="project" value="TreeGrafter"/>
</dbReference>
<gene>
    <name evidence="3" type="ORF">CERZMDRAFT_54864</name>
</gene>
<proteinExistence type="predicted"/>
<dbReference type="Pfam" id="PF00773">
    <property type="entry name" value="RNB"/>
    <property type="match status" value="1"/>
</dbReference>
<accession>A0A6A6FVD1</accession>
<dbReference type="InterPro" id="IPR056625">
    <property type="entry name" value="SH3_CYT4"/>
</dbReference>
<dbReference type="Pfam" id="PF23216">
    <property type="entry name" value="WHD_CYT4"/>
    <property type="match status" value="1"/>
</dbReference>
<dbReference type="InterPro" id="IPR050180">
    <property type="entry name" value="RNR_Ribonuclease"/>
</dbReference>
<dbReference type="Pfam" id="PF23214">
    <property type="entry name" value="SH3_CYT4"/>
    <property type="match status" value="1"/>
</dbReference>
<dbReference type="InterPro" id="IPR056624">
    <property type="entry name" value="WH_CYT4"/>
</dbReference>
<dbReference type="InterPro" id="IPR001900">
    <property type="entry name" value="RNase_II/R"/>
</dbReference>
<feature type="region of interest" description="Disordered" evidence="1">
    <location>
        <begin position="1"/>
        <end position="43"/>
    </location>
</feature>
<dbReference type="Proteomes" id="UP000799539">
    <property type="component" value="Unassembled WGS sequence"/>
</dbReference>
<dbReference type="PANTHER" id="PTHR23355">
    <property type="entry name" value="RIBONUCLEASE"/>
    <property type="match status" value="1"/>
</dbReference>
<dbReference type="OrthoDB" id="2285229at2759"/>
<name>A0A6A6FVD1_9PEZI</name>
<dbReference type="InterPro" id="IPR012340">
    <property type="entry name" value="NA-bd_OB-fold"/>
</dbReference>
<dbReference type="GO" id="GO:0003723">
    <property type="term" value="F:RNA binding"/>
    <property type="evidence" value="ECO:0007669"/>
    <property type="project" value="InterPro"/>
</dbReference>
<reference evidence="3" key="1">
    <citation type="journal article" date="2020" name="Stud. Mycol.">
        <title>101 Dothideomycetes genomes: a test case for predicting lifestyles and emergence of pathogens.</title>
        <authorList>
            <person name="Haridas S."/>
            <person name="Albert R."/>
            <person name="Binder M."/>
            <person name="Bloem J."/>
            <person name="Labutti K."/>
            <person name="Salamov A."/>
            <person name="Andreopoulos B."/>
            <person name="Baker S."/>
            <person name="Barry K."/>
            <person name="Bills G."/>
            <person name="Bluhm B."/>
            <person name="Cannon C."/>
            <person name="Castanera R."/>
            <person name="Culley D."/>
            <person name="Daum C."/>
            <person name="Ezra D."/>
            <person name="Gonzalez J."/>
            <person name="Henrissat B."/>
            <person name="Kuo A."/>
            <person name="Liang C."/>
            <person name="Lipzen A."/>
            <person name="Lutzoni F."/>
            <person name="Magnuson J."/>
            <person name="Mondo S."/>
            <person name="Nolan M."/>
            <person name="Ohm R."/>
            <person name="Pangilinan J."/>
            <person name="Park H.-J."/>
            <person name="Ramirez L."/>
            <person name="Alfaro M."/>
            <person name="Sun H."/>
            <person name="Tritt A."/>
            <person name="Yoshinaga Y."/>
            <person name="Zwiers L.-H."/>
            <person name="Turgeon B."/>
            <person name="Goodwin S."/>
            <person name="Spatafora J."/>
            <person name="Crous P."/>
            <person name="Grigoriev I."/>
        </authorList>
    </citation>
    <scope>NUCLEOTIDE SEQUENCE</scope>
    <source>
        <strain evidence="3">SCOH1-5</strain>
    </source>
</reference>
<dbReference type="PANTHER" id="PTHR23355:SF65">
    <property type="entry name" value="EXORIBONUCLEASE CYT-4, PUTATIVE (AFU_ORTHOLOGUE AFUA_7G01550)-RELATED"/>
    <property type="match status" value="1"/>
</dbReference>
<evidence type="ECO:0000259" key="2">
    <source>
        <dbReference type="SMART" id="SM00955"/>
    </source>
</evidence>
<dbReference type="SUPFAM" id="SSF50249">
    <property type="entry name" value="Nucleic acid-binding proteins"/>
    <property type="match status" value="1"/>
</dbReference>
<dbReference type="SMART" id="SM00955">
    <property type="entry name" value="RNB"/>
    <property type="match status" value="1"/>
</dbReference>
<organism evidence="3 4">
    <name type="scientific">Cercospora zeae-maydis SCOH1-5</name>
    <dbReference type="NCBI Taxonomy" id="717836"/>
    <lineage>
        <taxon>Eukaryota</taxon>
        <taxon>Fungi</taxon>
        <taxon>Dikarya</taxon>
        <taxon>Ascomycota</taxon>
        <taxon>Pezizomycotina</taxon>
        <taxon>Dothideomycetes</taxon>
        <taxon>Dothideomycetidae</taxon>
        <taxon>Mycosphaerellales</taxon>
        <taxon>Mycosphaerellaceae</taxon>
        <taxon>Cercospora</taxon>
    </lineage>
</organism>
<keyword evidence="4" id="KW-1185">Reference proteome</keyword>